<dbReference type="InterPro" id="IPR027417">
    <property type="entry name" value="P-loop_NTPase"/>
</dbReference>
<dbReference type="EMBL" id="DVFU01000062">
    <property type="protein sequence ID" value="HIQ64708.1"/>
    <property type="molecule type" value="Genomic_DNA"/>
</dbReference>
<dbReference type="PANTHER" id="PTHR43158:SF7">
    <property type="entry name" value="ABC TRANSPORTER, ATP-BINDING PROTEIN"/>
    <property type="match status" value="1"/>
</dbReference>
<dbReference type="GO" id="GO:0016887">
    <property type="term" value="F:ATP hydrolysis activity"/>
    <property type="evidence" value="ECO:0007669"/>
    <property type="project" value="InterPro"/>
</dbReference>
<feature type="domain" description="ABC transporter" evidence="3">
    <location>
        <begin position="3"/>
        <end position="219"/>
    </location>
</feature>
<dbReference type="Proteomes" id="UP000886725">
    <property type="component" value="Unassembled WGS sequence"/>
</dbReference>
<dbReference type="InterPro" id="IPR003439">
    <property type="entry name" value="ABC_transporter-like_ATP-bd"/>
</dbReference>
<comment type="caution">
    <text evidence="4">The sequence shown here is derived from an EMBL/GenBank/DDBJ whole genome shotgun (WGS) entry which is preliminary data.</text>
</comment>
<evidence type="ECO:0000256" key="1">
    <source>
        <dbReference type="ARBA" id="ARBA00022741"/>
    </source>
</evidence>
<dbReference type="AlphaFoldDB" id="A0A9D0Z1G9"/>
<reference evidence="4" key="1">
    <citation type="submission" date="2020-10" db="EMBL/GenBank/DDBJ databases">
        <authorList>
            <person name="Gilroy R."/>
        </authorList>
    </citation>
    <scope>NUCLEOTIDE SEQUENCE</scope>
    <source>
        <strain evidence="4">CHK165-10780</strain>
    </source>
</reference>
<dbReference type="PANTHER" id="PTHR43158">
    <property type="entry name" value="SKFA PEPTIDE EXPORT ATP-BINDING PROTEIN SKFE"/>
    <property type="match status" value="1"/>
</dbReference>
<dbReference type="SUPFAM" id="SSF52540">
    <property type="entry name" value="P-loop containing nucleoside triphosphate hydrolases"/>
    <property type="match status" value="1"/>
</dbReference>
<reference evidence="4" key="2">
    <citation type="journal article" date="2021" name="PeerJ">
        <title>Extensive microbial diversity within the chicken gut microbiome revealed by metagenomics and culture.</title>
        <authorList>
            <person name="Gilroy R."/>
            <person name="Ravi A."/>
            <person name="Getino M."/>
            <person name="Pursley I."/>
            <person name="Horton D.L."/>
            <person name="Alikhan N.F."/>
            <person name="Baker D."/>
            <person name="Gharbi K."/>
            <person name="Hall N."/>
            <person name="Watson M."/>
            <person name="Adriaenssens E.M."/>
            <person name="Foster-Nyarko E."/>
            <person name="Jarju S."/>
            <person name="Secka A."/>
            <person name="Antonio M."/>
            <person name="Oren A."/>
            <person name="Chaudhuri R.R."/>
            <person name="La Ragione R."/>
            <person name="Hildebrand F."/>
            <person name="Pallen M.J."/>
        </authorList>
    </citation>
    <scope>NUCLEOTIDE SEQUENCE</scope>
    <source>
        <strain evidence="4">CHK165-10780</strain>
    </source>
</reference>
<dbReference type="GO" id="GO:0005524">
    <property type="term" value="F:ATP binding"/>
    <property type="evidence" value="ECO:0007669"/>
    <property type="project" value="UniProtKB-KW"/>
</dbReference>
<dbReference type="SMART" id="SM00382">
    <property type="entry name" value="AAA"/>
    <property type="match status" value="1"/>
</dbReference>
<organism evidence="4 5">
    <name type="scientific">Candidatus Faecenecus gallistercoris</name>
    <dbReference type="NCBI Taxonomy" id="2840793"/>
    <lineage>
        <taxon>Bacteria</taxon>
        <taxon>Bacillati</taxon>
        <taxon>Bacillota</taxon>
        <taxon>Bacillota incertae sedis</taxon>
        <taxon>Candidatus Faecenecus</taxon>
    </lineage>
</organism>
<protein>
    <submittedName>
        <fullName evidence="4">ABC transporter ATP-binding protein</fullName>
    </submittedName>
</protein>
<keyword evidence="2 4" id="KW-0067">ATP-binding</keyword>
<accession>A0A9D0Z1G9</accession>
<sequence length="220" mass="24760">MKLEIKNLKKQFGDTVVLEDVNLTFSSGHIYGFVGRNGSGKSVLLKMICGFYSPSEGMILQDGRDYTKANEFPKNTRALIEKPKFLPDLTGYENLELLASIQNKIGKKEIEDVMKRLNMEGEKNKKYSKYSLGTKQKLGIAQVLMEDPDIMILDEPLNGIENKTAEIIRNILKEEKAKGKIILIASHIKEDIENLADEVYEVDGGRVKLMTSDSNRVTIS</sequence>
<keyword evidence="1" id="KW-0547">Nucleotide-binding</keyword>
<dbReference type="Gene3D" id="3.40.50.300">
    <property type="entry name" value="P-loop containing nucleotide triphosphate hydrolases"/>
    <property type="match status" value="1"/>
</dbReference>
<gene>
    <name evidence="4" type="ORF">IAC85_03115</name>
</gene>
<name>A0A9D0Z1G9_9FIRM</name>
<evidence type="ECO:0000256" key="2">
    <source>
        <dbReference type="ARBA" id="ARBA00022840"/>
    </source>
</evidence>
<evidence type="ECO:0000313" key="5">
    <source>
        <dbReference type="Proteomes" id="UP000886725"/>
    </source>
</evidence>
<dbReference type="PROSITE" id="PS50893">
    <property type="entry name" value="ABC_TRANSPORTER_2"/>
    <property type="match status" value="1"/>
</dbReference>
<dbReference type="Pfam" id="PF00005">
    <property type="entry name" value="ABC_tran"/>
    <property type="match status" value="1"/>
</dbReference>
<evidence type="ECO:0000259" key="3">
    <source>
        <dbReference type="PROSITE" id="PS50893"/>
    </source>
</evidence>
<proteinExistence type="predicted"/>
<dbReference type="InterPro" id="IPR003593">
    <property type="entry name" value="AAA+_ATPase"/>
</dbReference>
<evidence type="ECO:0000313" key="4">
    <source>
        <dbReference type="EMBL" id="HIQ64708.1"/>
    </source>
</evidence>
<dbReference type="CDD" id="cd03230">
    <property type="entry name" value="ABC_DR_subfamily_A"/>
    <property type="match status" value="1"/>
</dbReference>